<evidence type="ECO:0000313" key="5">
    <source>
        <dbReference type="Proteomes" id="UP001364211"/>
    </source>
</evidence>
<sequence>MTDTTVPTSTRSDAPARRTASLHGWGRTAPTLAQLLTPRDAEDVAEAVRTAGERGVIARGLGRSYGDPAQNAGGVVLDMPGMNRIHAIDPDTGVADVDAGVSLDQLMRAALPLGLWVPVLPGTRQVTIGGAIGADVHGKNHHTKGSFGDHVEWLQLVTADGSVRELTPGEDLFRATVGGMGLTGVVVRAKVRLHRTESAYFVVDTDRTDDLDGLLELLTDGSDDTYGYSAAWFDTTATGARMGRSVLTRGSLATVDQLPDKLRADPLKFDAPQLLTFPDVFPNGLANKLSLTAFSELWFRKAPRRQRGSVQNITAFYQVLDVFGDWNRVYGSKGFLQYQFVVPMGEEAALRRIVERIAQSPHKSGLNVFKRFGEGNDAPLSFPTKGWTITVDFPIAPGLSRFCTELDEMVLAAGGRLYLAKESRTSPEAFAAGYPHFAEWKAIRDAADPAGVFASDMSRRLRLTL</sequence>
<evidence type="ECO:0000256" key="2">
    <source>
        <dbReference type="SAM" id="MobiDB-lite"/>
    </source>
</evidence>
<protein>
    <submittedName>
        <fullName evidence="4">FAD-binding oxidoreductase</fullName>
    </submittedName>
</protein>
<dbReference type="InterPro" id="IPR036318">
    <property type="entry name" value="FAD-bd_PCMH-like_sf"/>
</dbReference>
<dbReference type="Gene3D" id="3.30.43.10">
    <property type="entry name" value="Uridine Diphospho-n-acetylenolpyruvylglucosamine Reductase, domain 2"/>
    <property type="match status" value="1"/>
</dbReference>
<dbReference type="InterPro" id="IPR007173">
    <property type="entry name" value="ALO_C"/>
</dbReference>
<dbReference type="PANTHER" id="PTHR43762">
    <property type="entry name" value="L-GULONOLACTONE OXIDASE"/>
    <property type="match status" value="1"/>
</dbReference>
<dbReference type="InterPro" id="IPR006094">
    <property type="entry name" value="Oxid_FAD_bind_N"/>
</dbReference>
<dbReference type="RefSeq" id="WP_340287365.1">
    <property type="nucleotide sequence ID" value="NZ_JBBJUP010000005.1"/>
</dbReference>
<feature type="region of interest" description="Disordered" evidence="2">
    <location>
        <begin position="1"/>
        <end position="22"/>
    </location>
</feature>
<dbReference type="InterPro" id="IPR016166">
    <property type="entry name" value="FAD-bd_PCMH"/>
</dbReference>
<dbReference type="InterPro" id="IPR010031">
    <property type="entry name" value="FAD_lactone_oxidase-like"/>
</dbReference>
<dbReference type="Pfam" id="PF04030">
    <property type="entry name" value="ALO"/>
    <property type="match status" value="1"/>
</dbReference>
<keyword evidence="1" id="KW-0560">Oxidoreductase</keyword>
<evidence type="ECO:0000256" key="1">
    <source>
        <dbReference type="ARBA" id="ARBA00023002"/>
    </source>
</evidence>
<dbReference type="PROSITE" id="PS51387">
    <property type="entry name" value="FAD_PCMH"/>
    <property type="match status" value="1"/>
</dbReference>
<dbReference type="Pfam" id="PF01565">
    <property type="entry name" value="FAD_binding_4"/>
    <property type="match status" value="1"/>
</dbReference>
<dbReference type="EMBL" id="JBBJUP010000005">
    <property type="protein sequence ID" value="MEJ8278760.1"/>
    <property type="molecule type" value="Genomic_DNA"/>
</dbReference>
<reference evidence="4 5" key="1">
    <citation type="submission" date="2024-03" db="EMBL/GenBank/DDBJ databases">
        <title>Draft genome sequence of Pseudonocardia sp. DW16-2.</title>
        <authorList>
            <person name="Duangmal K."/>
        </authorList>
    </citation>
    <scope>NUCLEOTIDE SEQUENCE [LARGE SCALE GENOMIC DNA]</scope>
    <source>
        <strain evidence="4 5">DW16-2</strain>
    </source>
</reference>
<feature type="compositionally biased region" description="Polar residues" evidence="2">
    <location>
        <begin position="1"/>
        <end position="12"/>
    </location>
</feature>
<keyword evidence="5" id="KW-1185">Reference proteome</keyword>
<dbReference type="InterPro" id="IPR016167">
    <property type="entry name" value="FAD-bd_PCMH_sub1"/>
</dbReference>
<dbReference type="Proteomes" id="UP001364211">
    <property type="component" value="Unassembled WGS sequence"/>
</dbReference>
<dbReference type="SUPFAM" id="SSF56176">
    <property type="entry name" value="FAD-binding/transporter-associated domain-like"/>
    <property type="match status" value="1"/>
</dbReference>
<proteinExistence type="predicted"/>
<organism evidence="4 5">
    <name type="scientific">Pseudonocardia spirodelae</name>
    <dbReference type="NCBI Taxonomy" id="3133431"/>
    <lineage>
        <taxon>Bacteria</taxon>
        <taxon>Bacillati</taxon>
        <taxon>Actinomycetota</taxon>
        <taxon>Actinomycetes</taxon>
        <taxon>Pseudonocardiales</taxon>
        <taxon>Pseudonocardiaceae</taxon>
        <taxon>Pseudonocardia</taxon>
    </lineage>
</organism>
<dbReference type="Gene3D" id="3.30.465.10">
    <property type="match status" value="1"/>
</dbReference>
<evidence type="ECO:0000259" key="3">
    <source>
        <dbReference type="PROSITE" id="PS51387"/>
    </source>
</evidence>
<name>A0ABU8T4C5_9PSEU</name>
<gene>
    <name evidence="4" type="ORF">WJX68_07435</name>
</gene>
<accession>A0ABU8T4C5</accession>
<dbReference type="PANTHER" id="PTHR43762:SF1">
    <property type="entry name" value="D-ARABINONO-1,4-LACTONE OXIDASE"/>
    <property type="match status" value="1"/>
</dbReference>
<comment type="caution">
    <text evidence="4">The sequence shown here is derived from an EMBL/GenBank/DDBJ whole genome shotgun (WGS) entry which is preliminary data.</text>
</comment>
<dbReference type="InterPro" id="IPR016169">
    <property type="entry name" value="FAD-bd_PCMH_sub2"/>
</dbReference>
<evidence type="ECO:0000313" key="4">
    <source>
        <dbReference type="EMBL" id="MEJ8278760.1"/>
    </source>
</evidence>
<feature type="domain" description="FAD-binding PCMH-type" evidence="3">
    <location>
        <begin position="28"/>
        <end position="196"/>
    </location>
</feature>